<protein>
    <recommendedName>
        <fullName evidence="4">TonB-dependent receptor plug domain-containing protein</fullName>
    </recommendedName>
</protein>
<evidence type="ECO:0000313" key="3">
    <source>
        <dbReference type="Proteomes" id="UP001501243"/>
    </source>
</evidence>
<comment type="caution">
    <text evidence="2">The sequence shown here is derived from an EMBL/GenBank/DDBJ whole genome shotgun (WGS) entry which is preliminary data.</text>
</comment>
<reference evidence="3" key="1">
    <citation type="journal article" date="2019" name="Int. J. Syst. Evol. Microbiol.">
        <title>The Global Catalogue of Microorganisms (GCM) 10K type strain sequencing project: providing services to taxonomists for standard genome sequencing and annotation.</title>
        <authorList>
            <consortium name="The Broad Institute Genomics Platform"/>
            <consortium name="The Broad Institute Genome Sequencing Center for Infectious Disease"/>
            <person name="Wu L."/>
            <person name="Ma J."/>
        </authorList>
    </citation>
    <scope>NUCLEOTIDE SEQUENCE [LARGE SCALE GENOMIC DNA]</scope>
    <source>
        <strain evidence="3">JCM 17841</strain>
    </source>
</reference>
<proteinExistence type="predicted"/>
<organism evidence="2 3">
    <name type="scientific">Hymenobacter ginsengisoli</name>
    <dbReference type="NCBI Taxonomy" id="1051626"/>
    <lineage>
        <taxon>Bacteria</taxon>
        <taxon>Pseudomonadati</taxon>
        <taxon>Bacteroidota</taxon>
        <taxon>Cytophagia</taxon>
        <taxon>Cytophagales</taxon>
        <taxon>Hymenobacteraceae</taxon>
        <taxon>Hymenobacter</taxon>
    </lineage>
</organism>
<dbReference type="Proteomes" id="UP001501243">
    <property type="component" value="Unassembled WGS sequence"/>
</dbReference>
<dbReference type="InterPro" id="IPR008969">
    <property type="entry name" value="CarboxyPept-like_regulatory"/>
</dbReference>
<dbReference type="Gene3D" id="2.60.40.1120">
    <property type="entry name" value="Carboxypeptidase-like, regulatory domain"/>
    <property type="match status" value="1"/>
</dbReference>
<dbReference type="RefSeq" id="WP_208129895.1">
    <property type="nucleotide sequence ID" value="NZ_BAABGQ010000006.1"/>
</dbReference>
<dbReference type="EMBL" id="BAABGQ010000006">
    <property type="protein sequence ID" value="GAA4503022.1"/>
    <property type="molecule type" value="Genomic_DNA"/>
</dbReference>
<feature type="region of interest" description="Disordered" evidence="1">
    <location>
        <begin position="118"/>
        <end position="145"/>
    </location>
</feature>
<keyword evidence="3" id="KW-1185">Reference proteome</keyword>
<gene>
    <name evidence="2" type="ORF">GCM10023172_27200</name>
</gene>
<evidence type="ECO:0000256" key="1">
    <source>
        <dbReference type="SAM" id="MobiDB-lite"/>
    </source>
</evidence>
<sequence length="262" mass="27512">MPQRATLVRIPQPCPESWDAMAPAATGRHCAACQKTVVDFTKKTDAEILMALHHAAGQTCGRLRPDQLERPLVPAAAPGRWRSWLGAVLALGGMLGAGRAAAQTRSYYAGPFPAVVSTSTSTQHGQPAASTSAPPASTSGSGPVTLRGVVTDVTTHQGIPGVTVLVKGTTLGVSTDVNGAFTLSVEASATPAQLLISSVGYVTQEHTAAPNQLLTVALSVDSTQLSGEVVIIGGISQRPWPWHPRRFFNWSKYWLTKPFRAG</sequence>
<evidence type="ECO:0000313" key="2">
    <source>
        <dbReference type="EMBL" id="GAA4503022.1"/>
    </source>
</evidence>
<dbReference type="Pfam" id="PF13715">
    <property type="entry name" value="CarbopepD_reg_2"/>
    <property type="match status" value="1"/>
</dbReference>
<name>A0ABP8QH35_9BACT</name>
<dbReference type="SUPFAM" id="SSF49464">
    <property type="entry name" value="Carboxypeptidase regulatory domain-like"/>
    <property type="match status" value="1"/>
</dbReference>
<accession>A0ABP8QH35</accession>
<evidence type="ECO:0008006" key="4">
    <source>
        <dbReference type="Google" id="ProtNLM"/>
    </source>
</evidence>
<feature type="compositionally biased region" description="Low complexity" evidence="1">
    <location>
        <begin position="127"/>
        <end position="143"/>
    </location>
</feature>